<dbReference type="Proteomes" id="UP000250434">
    <property type="component" value="Chromosome"/>
</dbReference>
<gene>
    <name evidence="2" type="ORF">A4R43_20155</name>
</gene>
<dbReference type="EMBL" id="CP015163">
    <property type="protein sequence ID" value="AXB44532.1"/>
    <property type="molecule type" value="Genomic_DNA"/>
</dbReference>
<keyword evidence="3" id="KW-1185">Reference proteome</keyword>
<keyword evidence="1" id="KW-0812">Transmembrane</keyword>
<evidence type="ECO:0008006" key="4">
    <source>
        <dbReference type="Google" id="ProtNLM"/>
    </source>
</evidence>
<feature type="transmembrane region" description="Helical" evidence="1">
    <location>
        <begin position="111"/>
        <end position="130"/>
    </location>
</feature>
<proteinExistence type="predicted"/>
<dbReference type="KEGG" id="aab:A4R43_20155"/>
<reference evidence="2 3" key="1">
    <citation type="submission" date="2016-04" db="EMBL/GenBank/DDBJ databases">
        <title>Complete genome sequence and analysis of deep-sea sediment isolate, Amycolatopsis sp. WP1.</title>
        <authorList>
            <person name="Wang H."/>
            <person name="Chen S."/>
            <person name="Wu Q."/>
        </authorList>
    </citation>
    <scope>NUCLEOTIDE SEQUENCE [LARGE SCALE GENOMIC DNA]</scope>
    <source>
        <strain evidence="2 3">WP1</strain>
    </source>
</reference>
<organism evidence="2 3">
    <name type="scientific">Amycolatopsis albispora</name>
    <dbReference type="NCBI Taxonomy" id="1804986"/>
    <lineage>
        <taxon>Bacteria</taxon>
        <taxon>Bacillati</taxon>
        <taxon>Actinomycetota</taxon>
        <taxon>Actinomycetes</taxon>
        <taxon>Pseudonocardiales</taxon>
        <taxon>Pseudonocardiaceae</taxon>
        <taxon>Amycolatopsis</taxon>
    </lineage>
</organism>
<accession>A0A344L908</accession>
<keyword evidence="1" id="KW-1133">Transmembrane helix</keyword>
<protein>
    <recommendedName>
        <fullName evidence="4">DUF4383 domain-containing protein</fullName>
    </recommendedName>
</protein>
<sequence>MQSTFTRAALALFALVGFATGVWACFLPDSFYLDFPGFRSGWVSADGPFNEHLVRDVGAMFLALGVVAAGALGLKTTGAARLAGAAWLVLGVPHTTYHLIHLHLLEPVDQVLNAVGLVAGTLVALAVLLVPGKRRAPAKPAAA</sequence>
<evidence type="ECO:0000313" key="3">
    <source>
        <dbReference type="Proteomes" id="UP000250434"/>
    </source>
</evidence>
<evidence type="ECO:0000256" key="1">
    <source>
        <dbReference type="SAM" id="Phobius"/>
    </source>
</evidence>
<dbReference type="AlphaFoldDB" id="A0A344L908"/>
<feature type="transmembrane region" description="Helical" evidence="1">
    <location>
        <begin position="57"/>
        <end position="74"/>
    </location>
</feature>
<feature type="transmembrane region" description="Helical" evidence="1">
    <location>
        <begin position="86"/>
        <end position="105"/>
    </location>
</feature>
<dbReference type="OrthoDB" id="74134at2"/>
<evidence type="ECO:0000313" key="2">
    <source>
        <dbReference type="EMBL" id="AXB44532.1"/>
    </source>
</evidence>
<name>A0A344L908_9PSEU</name>
<keyword evidence="1" id="KW-0472">Membrane</keyword>
<dbReference type="RefSeq" id="WP_113693787.1">
    <property type="nucleotide sequence ID" value="NZ_CP015163.1"/>
</dbReference>